<dbReference type="EMBL" id="FSQX01000001">
    <property type="protein sequence ID" value="SIN67169.1"/>
    <property type="molecule type" value="Genomic_DNA"/>
</dbReference>
<reference evidence="1 2" key="1">
    <citation type="submission" date="2016-11" db="EMBL/GenBank/DDBJ databases">
        <authorList>
            <person name="Jaros S."/>
            <person name="Januszkiewicz K."/>
            <person name="Wedrychowicz H."/>
        </authorList>
    </citation>
    <scope>NUCLEOTIDE SEQUENCE [LARGE SCALE GENOMIC DNA]</scope>
    <source>
        <strain evidence="1 2">ACAM 239</strain>
    </source>
</reference>
<dbReference type="AlphaFoldDB" id="A0A1N6CT38"/>
<evidence type="ECO:0008006" key="3">
    <source>
        <dbReference type="Google" id="ProtNLM"/>
    </source>
</evidence>
<sequence>MPTSPRPLSPCIHVCQIEPSTQMCQGCGRTLDEIACWGSMTEAEKAPVWERIEQAGYVEQQNAARDATTG</sequence>
<dbReference type="InterPro" id="IPR010710">
    <property type="entry name" value="DUF1289"/>
</dbReference>
<name>A0A1N6CT38_9GAMM</name>
<proteinExistence type="predicted"/>
<dbReference type="PANTHER" id="PTHR35175:SF2">
    <property type="entry name" value="DUF1289 DOMAIN-CONTAINING PROTEIN"/>
    <property type="match status" value="1"/>
</dbReference>
<accession>A0A1N6CT38</accession>
<evidence type="ECO:0000313" key="1">
    <source>
        <dbReference type="EMBL" id="SIN67169.1"/>
    </source>
</evidence>
<dbReference type="Proteomes" id="UP000185024">
    <property type="component" value="Unassembled WGS sequence"/>
</dbReference>
<protein>
    <recommendedName>
        <fullName evidence="3">DUF1289 domain-containing protein</fullName>
    </recommendedName>
</protein>
<evidence type="ECO:0000313" key="2">
    <source>
        <dbReference type="Proteomes" id="UP000185024"/>
    </source>
</evidence>
<dbReference type="RefSeq" id="WP_054641552.1">
    <property type="nucleotide sequence ID" value="NZ_BJOI01000086.1"/>
</dbReference>
<gene>
    <name evidence="1" type="ORF">SAMN05878438_2148</name>
</gene>
<organism evidence="1 2">
    <name type="scientific">Vreelandella aquamarina</name>
    <dbReference type="NCBI Taxonomy" id="77097"/>
    <lineage>
        <taxon>Bacteria</taxon>
        <taxon>Pseudomonadati</taxon>
        <taxon>Pseudomonadota</taxon>
        <taxon>Gammaproteobacteria</taxon>
        <taxon>Oceanospirillales</taxon>
        <taxon>Halomonadaceae</taxon>
        <taxon>Vreelandella</taxon>
    </lineage>
</organism>
<dbReference type="PANTHER" id="PTHR35175">
    <property type="entry name" value="DUF1289 DOMAIN-CONTAINING PROTEIN"/>
    <property type="match status" value="1"/>
</dbReference>
<dbReference type="GeneID" id="97278297"/>
<dbReference type="Pfam" id="PF06945">
    <property type="entry name" value="DUF1289"/>
    <property type="match status" value="1"/>
</dbReference>